<evidence type="ECO:0000259" key="1">
    <source>
        <dbReference type="Pfam" id="PF00329"/>
    </source>
</evidence>
<dbReference type="SUPFAM" id="SSF143243">
    <property type="entry name" value="Nqo5-like"/>
    <property type="match status" value="1"/>
</dbReference>
<dbReference type="AlphaFoldDB" id="G8LX05"/>
<dbReference type="STRING" id="720554.Clocl_0980"/>
<dbReference type="KEGG" id="ccl:Clocl_0980"/>
<reference evidence="3" key="1">
    <citation type="submission" date="2011-12" db="EMBL/GenBank/DDBJ databases">
        <title>Complete sequence of Clostridium clariflavum DSM 19732.</title>
        <authorList>
            <consortium name="US DOE Joint Genome Institute"/>
            <person name="Lucas S."/>
            <person name="Han J."/>
            <person name="Lapidus A."/>
            <person name="Cheng J.-F."/>
            <person name="Goodwin L."/>
            <person name="Pitluck S."/>
            <person name="Peters L."/>
            <person name="Teshima H."/>
            <person name="Detter J.C."/>
            <person name="Han C."/>
            <person name="Tapia R."/>
            <person name="Land M."/>
            <person name="Hauser L."/>
            <person name="Kyrpides N."/>
            <person name="Ivanova N."/>
            <person name="Pagani I."/>
            <person name="Kitzmiller T."/>
            <person name="Lynd L."/>
            <person name="Izquierdo J."/>
            <person name="Woyke T."/>
        </authorList>
    </citation>
    <scope>NUCLEOTIDE SEQUENCE [LARGE SCALE GENOMIC DNA]</scope>
    <source>
        <strain evidence="3">DSM 19732 / NBRC 101661 / EBR45</strain>
    </source>
</reference>
<dbReference type="eggNOG" id="COG0852">
    <property type="taxonomic scope" value="Bacteria"/>
</dbReference>
<reference evidence="2 3" key="2">
    <citation type="journal article" date="2012" name="Stand. Genomic Sci.">
        <title>Complete Genome Sequence of Clostridium clariflavum DSM 19732.</title>
        <authorList>
            <person name="Izquierdo J.A."/>
            <person name="Goodwin L."/>
            <person name="Davenport K.W."/>
            <person name="Teshima H."/>
            <person name="Bruce D."/>
            <person name="Detter C."/>
            <person name="Tapia R."/>
            <person name="Han S."/>
            <person name="Land M."/>
            <person name="Hauser L."/>
            <person name="Jeffries C.D."/>
            <person name="Han J."/>
            <person name="Pitluck S."/>
            <person name="Nolan M."/>
            <person name="Chen A."/>
            <person name="Huntemann M."/>
            <person name="Mavromatis K."/>
            <person name="Mikhailova N."/>
            <person name="Liolios K."/>
            <person name="Woyke T."/>
            <person name="Lynd L.R."/>
        </authorList>
    </citation>
    <scope>NUCLEOTIDE SEQUENCE [LARGE SCALE GENOMIC DNA]</scope>
    <source>
        <strain evidence="3">DSM 19732 / NBRC 101661 / EBR45</strain>
    </source>
</reference>
<dbReference type="EMBL" id="CP003065">
    <property type="protein sequence ID" value="AEV67657.1"/>
    <property type="molecule type" value="Genomic_DNA"/>
</dbReference>
<dbReference type="InterPro" id="IPR037232">
    <property type="entry name" value="NADH_quin_OxRdtase_su_C/D-like"/>
</dbReference>
<keyword evidence="2" id="KW-0830">Ubiquinone</keyword>
<proteinExistence type="predicted"/>
<feature type="domain" description="NADH:ubiquinone oxidoreductase 30kDa subunit" evidence="1">
    <location>
        <begin position="11"/>
        <end position="94"/>
    </location>
</feature>
<dbReference type="PIRSF" id="PIRSF036585">
    <property type="entry name" value="EchD"/>
    <property type="match status" value="1"/>
</dbReference>
<keyword evidence="3" id="KW-1185">Reference proteome</keyword>
<dbReference type="OrthoDB" id="3178054at2"/>
<dbReference type="GO" id="GO:0008137">
    <property type="term" value="F:NADH dehydrogenase (ubiquinone) activity"/>
    <property type="evidence" value="ECO:0007669"/>
    <property type="project" value="InterPro"/>
</dbReference>
<dbReference type="Gene3D" id="3.30.460.80">
    <property type="entry name" value="NADH:ubiquinone oxidoreductase, 30kDa subunit"/>
    <property type="match status" value="1"/>
</dbReference>
<dbReference type="HOGENOM" id="CLU_145298_0_0_9"/>
<dbReference type="RefSeq" id="WP_014254275.1">
    <property type="nucleotide sequence ID" value="NC_016627.1"/>
</dbReference>
<sequence>MTNKQEIRNITLNELVSSVRDLASKGYRLVQMSCTNFGENVQLNYSFDKDYEFINLRLDIPSDTQVQSISNIYWSAVMYENEIHDLFGLKFNGMAIDFKGNLYRTSVKIPFGSC</sequence>
<dbReference type="Proteomes" id="UP000005435">
    <property type="component" value="Chromosome"/>
</dbReference>
<accession>G8LX05</accession>
<organism evidence="2 3">
    <name type="scientific">Acetivibrio clariflavus (strain DSM 19732 / NBRC 101661 / EBR45)</name>
    <name type="common">Clostridium clariflavum</name>
    <dbReference type="NCBI Taxonomy" id="720554"/>
    <lineage>
        <taxon>Bacteria</taxon>
        <taxon>Bacillati</taxon>
        <taxon>Bacillota</taxon>
        <taxon>Clostridia</taxon>
        <taxon>Eubacteriales</taxon>
        <taxon>Oscillospiraceae</taxon>
        <taxon>Acetivibrio</taxon>
    </lineage>
</organism>
<protein>
    <submittedName>
        <fullName evidence="2">NADH:ubiquinone oxidoreductase 27 kD subunit</fullName>
    </submittedName>
</protein>
<dbReference type="InterPro" id="IPR012179">
    <property type="entry name" value="NiFe-hyd_3_EchD"/>
</dbReference>
<evidence type="ECO:0000313" key="2">
    <source>
        <dbReference type="EMBL" id="AEV67657.1"/>
    </source>
</evidence>
<gene>
    <name evidence="2" type="ordered locus">Clocl_0980</name>
</gene>
<evidence type="ECO:0000313" key="3">
    <source>
        <dbReference type="Proteomes" id="UP000005435"/>
    </source>
</evidence>
<dbReference type="InterPro" id="IPR001268">
    <property type="entry name" value="NADH_UbQ_OxRdtase_30kDa_su"/>
</dbReference>
<name>G8LX05_ACECE</name>
<dbReference type="Pfam" id="PF00329">
    <property type="entry name" value="Complex1_30kDa"/>
    <property type="match status" value="1"/>
</dbReference>